<gene>
    <name evidence="1" type="ORF">BsIDN1_20190</name>
</gene>
<dbReference type="AlphaFoldDB" id="A0A5S9M644"/>
<organism evidence="1 2">
    <name type="scientific">Bacillus safensis</name>
    <dbReference type="NCBI Taxonomy" id="561879"/>
    <lineage>
        <taxon>Bacteria</taxon>
        <taxon>Bacillati</taxon>
        <taxon>Bacillota</taxon>
        <taxon>Bacilli</taxon>
        <taxon>Bacillales</taxon>
        <taxon>Bacillaceae</taxon>
        <taxon>Bacillus</taxon>
    </lineage>
</organism>
<proteinExistence type="predicted"/>
<reference evidence="1 2" key="1">
    <citation type="submission" date="2019-12" db="EMBL/GenBank/DDBJ databases">
        <title>Full genome sequence of a Bacillus safensis strain isolated from commercially available natto in Indonesia.</title>
        <authorList>
            <person name="Yoshida M."/>
            <person name="Uomi M."/>
            <person name="Waturangi D."/>
            <person name="Ekaputri J.J."/>
            <person name="Setiamarga D.H.E."/>
        </authorList>
    </citation>
    <scope>NUCLEOTIDE SEQUENCE [LARGE SCALE GENOMIC DNA]</scope>
    <source>
        <strain evidence="1 2">IDN1</strain>
    </source>
</reference>
<dbReference type="EMBL" id="AP021906">
    <property type="protein sequence ID" value="BBP88401.1"/>
    <property type="molecule type" value="Genomic_DNA"/>
</dbReference>
<protein>
    <submittedName>
        <fullName evidence="1">Uncharacterized protein</fullName>
    </submittedName>
</protein>
<name>A0A5S9M644_BACIA</name>
<accession>A0A5S9M644</accession>
<evidence type="ECO:0000313" key="2">
    <source>
        <dbReference type="Proteomes" id="UP000464658"/>
    </source>
</evidence>
<dbReference type="Proteomes" id="UP000464658">
    <property type="component" value="Chromosome"/>
</dbReference>
<sequence>MVAKMLSEYMYEDMLHPVELDCKDGIAQYELIIHEHKKYRYLAKPRLFDSFDTIAESIECCQDGKWSKGCQCHCVFTRHSADHSNVF</sequence>
<dbReference type="Gene3D" id="3.30.310.280">
    <property type="match status" value="1"/>
</dbReference>
<evidence type="ECO:0000313" key="1">
    <source>
        <dbReference type="EMBL" id="BBP88401.1"/>
    </source>
</evidence>